<evidence type="ECO:0000256" key="1">
    <source>
        <dbReference type="SAM" id="Phobius"/>
    </source>
</evidence>
<name>S0G5G9_9BACT</name>
<feature type="transmembrane region" description="Helical" evidence="1">
    <location>
        <begin position="136"/>
        <end position="155"/>
    </location>
</feature>
<dbReference type="CDD" id="cd04179">
    <property type="entry name" value="DPM_DPG-synthase_like"/>
    <property type="match status" value="1"/>
</dbReference>
<evidence type="ECO:0000313" key="3">
    <source>
        <dbReference type="EMBL" id="EMS79451.1"/>
    </source>
</evidence>
<dbReference type="GO" id="GO:0006487">
    <property type="term" value="P:protein N-linked glycosylation"/>
    <property type="evidence" value="ECO:0007669"/>
    <property type="project" value="TreeGrafter"/>
</dbReference>
<comment type="caution">
    <text evidence="3">The sequence shown here is derived from an EMBL/GenBank/DDBJ whole genome shotgun (WGS) entry which is preliminary data.</text>
</comment>
<dbReference type="Gene3D" id="3.90.550.10">
    <property type="entry name" value="Spore Coat Polysaccharide Biosynthesis Protein SpsA, Chain A"/>
    <property type="match status" value="1"/>
</dbReference>
<feature type="transmembrane region" description="Helical" evidence="1">
    <location>
        <begin position="288"/>
        <end position="307"/>
    </location>
</feature>
<dbReference type="PANTHER" id="PTHR10859:SF105">
    <property type="entry name" value="DOLICHYL-PHOSPHATE BETA-D-MANNOSYLTRANSFERASE"/>
    <property type="match status" value="1"/>
</dbReference>
<dbReference type="InterPro" id="IPR001173">
    <property type="entry name" value="Glyco_trans_2-like"/>
</dbReference>
<evidence type="ECO:0000259" key="2">
    <source>
        <dbReference type="Pfam" id="PF00535"/>
    </source>
</evidence>
<organism evidence="3 4">
    <name type="scientific">Desulfotignum phosphitoxidans DSM 13687</name>
    <dbReference type="NCBI Taxonomy" id="1286635"/>
    <lineage>
        <taxon>Bacteria</taxon>
        <taxon>Pseudomonadati</taxon>
        <taxon>Thermodesulfobacteriota</taxon>
        <taxon>Desulfobacteria</taxon>
        <taxon>Desulfobacterales</taxon>
        <taxon>Desulfobacteraceae</taxon>
        <taxon>Desulfotignum</taxon>
    </lineage>
</organism>
<keyword evidence="1" id="KW-1133">Transmembrane helix</keyword>
<reference evidence="3 4" key="1">
    <citation type="journal article" date="2013" name="Genome Announc.">
        <title>Draft Genome Sequence of Desulfotignum phosphitoxidans DSM 13687 Strain FiPS-3.</title>
        <authorList>
            <person name="Poehlein A."/>
            <person name="Daniel R."/>
            <person name="Simeonova D.D."/>
        </authorList>
    </citation>
    <scope>NUCLEOTIDE SEQUENCE [LARGE SCALE GENOMIC DNA]</scope>
    <source>
        <strain evidence="3 4">DSM 13687</strain>
    </source>
</reference>
<keyword evidence="1" id="KW-0472">Membrane</keyword>
<sequence length="320" mass="36323">MVYKDKKICVVVPAYNEGSQIAGVIETMPEYVDTVVVVDDASIDDTVRVVKECRQGRADLFLIEHETNQGCGGAVITGYAWAAERDFDVVVRMDGDGQMNPDDLTSLIDPVATGAVDFAKGNRFFSGKAYEVMPKLRFLGTAFLSLLTKIVSGYWHLSDFQSGYVAISRKALKTVDWQKMYKRYGQPNDQLILLNVYNFKVKDVPVDPVYHVGEVSGIKIKKVIFTLGWLLVKRFFWRLKEKYIIRDFHPLVFFYAFGLSLGGLSFLLFCRVFYIWFVGSNIPTINAFAAFSSFIASAQFTLFAMWFDMEANKHLRADDE</sequence>
<evidence type="ECO:0000313" key="4">
    <source>
        <dbReference type="Proteomes" id="UP000014216"/>
    </source>
</evidence>
<accession>S0G5G9</accession>
<dbReference type="GO" id="GO:0016740">
    <property type="term" value="F:transferase activity"/>
    <property type="evidence" value="ECO:0007669"/>
    <property type="project" value="UniProtKB-KW"/>
</dbReference>
<dbReference type="InterPro" id="IPR029044">
    <property type="entry name" value="Nucleotide-diphossugar_trans"/>
</dbReference>
<keyword evidence="4" id="KW-1185">Reference proteome</keyword>
<dbReference type="SUPFAM" id="SSF53448">
    <property type="entry name" value="Nucleotide-diphospho-sugar transferases"/>
    <property type="match status" value="1"/>
</dbReference>
<dbReference type="RefSeq" id="WP_006966599.1">
    <property type="nucleotide sequence ID" value="NZ_APJX01000005.1"/>
</dbReference>
<feature type="domain" description="Glycosyltransferase 2-like" evidence="2">
    <location>
        <begin position="9"/>
        <end position="174"/>
    </location>
</feature>
<dbReference type="Proteomes" id="UP000014216">
    <property type="component" value="Unassembled WGS sequence"/>
</dbReference>
<keyword evidence="1" id="KW-0812">Transmembrane</keyword>
<dbReference type="EMBL" id="APJX01000005">
    <property type="protein sequence ID" value="EMS79451.1"/>
    <property type="molecule type" value="Genomic_DNA"/>
</dbReference>
<protein>
    <submittedName>
        <fullName evidence="3">Glycosyl transferase family 2 protein</fullName>
    </submittedName>
</protein>
<feature type="transmembrane region" description="Helical" evidence="1">
    <location>
        <begin position="252"/>
        <end position="276"/>
    </location>
</feature>
<dbReference type="PANTHER" id="PTHR10859">
    <property type="entry name" value="GLYCOSYL TRANSFERASE"/>
    <property type="match status" value="1"/>
</dbReference>
<dbReference type="PATRIC" id="fig|1286635.3.peg.2859"/>
<dbReference type="AlphaFoldDB" id="S0G5G9"/>
<proteinExistence type="predicted"/>
<feature type="transmembrane region" description="Helical" evidence="1">
    <location>
        <begin position="209"/>
        <end position="232"/>
    </location>
</feature>
<gene>
    <name evidence="3" type="ORF">Dpo_5c03780</name>
</gene>
<keyword evidence="3" id="KW-0808">Transferase</keyword>
<dbReference type="Pfam" id="PF00535">
    <property type="entry name" value="Glycos_transf_2"/>
    <property type="match status" value="1"/>
</dbReference>